<feature type="region of interest" description="Disordered" evidence="1">
    <location>
        <begin position="31"/>
        <end position="95"/>
    </location>
</feature>
<accession>A0A1H1PZV8</accession>
<reference evidence="2 3" key="1">
    <citation type="submission" date="2016-10" db="EMBL/GenBank/DDBJ databases">
        <authorList>
            <person name="de Groot N.N."/>
        </authorList>
    </citation>
    <scope>NUCLEOTIDE SEQUENCE [LARGE SCALE GENOMIC DNA]</scope>
    <source>
        <strain evidence="2 3">DSM 21800</strain>
    </source>
</reference>
<evidence type="ECO:0000313" key="2">
    <source>
        <dbReference type="EMBL" id="SDS16762.1"/>
    </source>
</evidence>
<dbReference type="EMBL" id="LT629772">
    <property type="protein sequence ID" value="SDS16762.1"/>
    <property type="molecule type" value="Genomic_DNA"/>
</dbReference>
<keyword evidence="3" id="KW-1185">Reference proteome</keyword>
<dbReference type="Proteomes" id="UP000199103">
    <property type="component" value="Chromosome I"/>
</dbReference>
<protein>
    <submittedName>
        <fullName evidence="2">Uncharacterized protein</fullName>
    </submittedName>
</protein>
<evidence type="ECO:0000256" key="1">
    <source>
        <dbReference type="SAM" id="MobiDB-lite"/>
    </source>
</evidence>
<dbReference type="AlphaFoldDB" id="A0A1H1PZV8"/>
<evidence type="ECO:0000313" key="3">
    <source>
        <dbReference type="Proteomes" id="UP000199103"/>
    </source>
</evidence>
<feature type="compositionally biased region" description="Low complexity" evidence="1">
    <location>
        <begin position="46"/>
        <end position="65"/>
    </location>
</feature>
<organism evidence="2 3">
    <name type="scientific">Microlunatus soli</name>
    <dbReference type="NCBI Taxonomy" id="630515"/>
    <lineage>
        <taxon>Bacteria</taxon>
        <taxon>Bacillati</taxon>
        <taxon>Actinomycetota</taxon>
        <taxon>Actinomycetes</taxon>
        <taxon>Propionibacteriales</taxon>
        <taxon>Propionibacteriaceae</taxon>
        <taxon>Microlunatus</taxon>
    </lineage>
</organism>
<sequence length="251" mass="27119">MLIVIAAVLVVLVVVVISVVAVSRHRAVVGEPTNVPSSTVSGWDDSSPYPSAPPTNSASPSADNSVEPVPSAHPEACDQYVPGSPPDQASDDRVSGGRLSFAKLPADWQGPDPVSRFPFSRGSMYQHQALPEELSWEASAYVGTSTYPEHSDLDRASNQLLQCVATSDFYTSVDVKITENSAKSITIGGKRGVQRDALLRFEHPDLKTTGSRLRIILVQTYPMSYYFQAVPKERTDLIKELDAATASLMVE</sequence>
<proteinExistence type="predicted"/>
<gene>
    <name evidence="2" type="ORF">SAMN04489812_1088</name>
</gene>
<name>A0A1H1PZV8_9ACTN</name>